<dbReference type="GO" id="GO:0016020">
    <property type="term" value="C:membrane"/>
    <property type="evidence" value="ECO:0007669"/>
    <property type="project" value="UniProtKB-SubCell"/>
</dbReference>
<dbReference type="PANTHER" id="PTHR46876">
    <property type="entry name" value="LOW-DENSITY LIPOPROTEIN RECEPTOR-RELATED PROTEIN 11"/>
    <property type="match status" value="1"/>
</dbReference>
<dbReference type="PROSITE" id="PS50068">
    <property type="entry name" value="LDLRA_2"/>
    <property type="match status" value="1"/>
</dbReference>
<sequence length="715" mass="82200">MSFVYSNQTTFIFIILFSVSLALDSFSGSNQGNLKYNQQLDAKINTTISETNSRYNRQLDTDVESRFHINANTIIRTGESRVLGAKYVNETILPSNHDCLTKCLETPNCNAAVYEEKISHTCYMFDCGIPPKFLCKFTQHDSFVSSLLKISQHSYDLRQWGSKVKQEKEEMRTTEIQTTLSPASIVRLTSVASVVQPKNITQPENPCHHYQFKCINSSECIAIYNVCDGIPQCPDGSDESLDLKCHEKNDASIETKKIVHKPIEPPHSIEHKLSELKPVSEAPAQPTPSVRPPQTVHALKPNDVSEDEQNKMDPIYTEKQKSIWLDRPTEKIQRENYYHRNDEEDGLGSPFVHKHSQFVAANDPHVEGLNRWSNDYDQYPSRPIPAEPQYTPFEGNYQRTDDQYLPNPLSPEYESGKSYDGYRRDEGPSYWSNQEPQQDNAYPAQEYPQASLRTLNKPNNYPDKESLYTQQLSRTAAQYPEMVKHRLIHKPIDMSPSMPQNRASEIEEYKARRYPMHRPLPYRAYEEAIEKQLASYPDMKQKVYDASRNVEEPAYSNDDLIRASLVNQLPMELDRPHNPYQYEKQFENNEEIHQNQHERPKQIEQKVNTNNKNDALGKVAAKIVPPINPKPAPTPKSVQRTVLDFKMSVTELYQATRTHSQETNSAILALVMGLVITSLLFLFLACRIKTIRKRMSRKGRALAHDADYLVNGMYL</sequence>
<dbReference type="InterPro" id="IPR002172">
    <property type="entry name" value="LDrepeatLR_classA_rpt"/>
</dbReference>
<evidence type="ECO:0000256" key="8">
    <source>
        <dbReference type="PROSITE-ProRule" id="PRU00124"/>
    </source>
</evidence>
<dbReference type="SMART" id="SM00765">
    <property type="entry name" value="MANEC"/>
    <property type="match status" value="1"/>
</dbReference>
<feature type="transmembrane region" description="Helical" evidence="10">
    <location>
        <begin position="666"/>
        <end position="688"/>
    </location>
</feature>
<evidence type="ECO:0000313" key="14">
    <source>
        <dbReference type="Proteomes" id="UP000827092"/>
    </source>
</evidence>
<dbReference type="SUPFAM" id="SSF57424">
    <property type="entry name" value="LDL receptor-like module"/>
    <property type="match status" value="1"/>
</dbReference>
<evidence type="ECO:0000256" key="1">
    <source>
        <dbReference type="ARBA" id="ARBA00004479"/>
    </source>
</evidence>
<reference evidence="13 14" key="1">
    <citation type="journal article" date="2022" name="Nat. Ecol. Evol.">
        <title>A masculinizing supergene underlies an exaggerated male reproductive morph in a spider.</title>
        <authorList>
            <person name="Hendrickx F."/>
            <person name="De Corte Z."/>
            <person name="Sonet G."/>
            <person name="Van Belleghem S.M."/>
            <person name="Kostlbacher S."/>
            <person name="Vangestel C."/>
        </authorList>
    </citation>
    <scope>NUCLEOTIDE SEQUENCE [LARGE SCALE GENOMIC DNA]</scope>
    <source>
        <strain evidence="13">W744_W776</strain>
    </source>
</reference>
<dbReference type="Pfam" id="PF00057">
    <property type="entry name" value="Ldl_recept_a"/>
    <property type="match status" value="1"/>
</dbReference>
<dbReference type="CDD" id="cd00112">
    <property type="entry name" value="LDLa"/>
    <property type="match status" value="1"/>
</dbReference>
<keyword evidence="5 10" id="KW-0472">Membrane</keyword>
<evidence type="ECO:0000256" key="3">
    <source>
        <dbReference type="ARBA" id="ARBA00022729"/>
    </source>
</evidence>
<evidence type="ECO:0000259" key="12">
    <source>
        <dbReference type="PROSITE" id="PS50986"/>
    </source>
</evidence>
<evidence type="ECO:0000256" key="11">
    <source>
        <dbReference type="SAM" id="SignalP"/>
    </source>
</evidence>
<dbReference type="PANTHER" id="PTHR46876:SF1">
    <property type="entry name" value="LOW-DENSITY LIPOPROTEIN RECEPTOR-RELATED PROTEIN 11"/>
    <property type="match status" value="1"/>
</dbReference>
<evidence type="ECO:0000256" key="5">
    <source>
        <dbReference type="ARBA" id="ARBA00023136"/>
    </source>
</evidence>
<dbReference type="AlphaFoldDB" id="A0AAV6VPR1"/>
<dbReference type="PROSITE" id="PS50986">
    <property type="entry name" value="MANSC"/>
    <property type="match status" value="1"/>
</dbReference>
<dbReference type="Proteomes" id="UP000827092">
    <property type="component" value="Unassembled WGS sequence"/>
</dbReference>
<keyword evidence="7" id="KW-0325">Glycoprotein</keyword>
<dbReference type="InterPro" id="IPR013980">
    <property type="entry name" value="MANSC_dom"/>
</dbReference>
<evidence type="ECO:0000256" key="9">
    <source>
        <dbReference type="SAM" id="MobiDB-lite"/>
    </source>
</evidence>
<dbReference type="Gene3D" id="4.10.400.10">
    <property type="entry name" value="Low-density Lipoprotein Receptor"/>
    <property type="match status" value="1"/>
</dbReference>
<feature type="domain" description="MANSC" evidence="12">
    <location>
        <begin position="69"/>
        <end position="146"/>
    </location>
</feature>
<evidence type="ECO:0000256" key="6">
    <source>
        <dbReference type="ARBA" id="ARBA00023157"/>
    </source>
</evidence>
<keyword evidence="3 11" id="KW-0732">Signal</keyword>
<feature type="region of interest" description="Disordered" evidence="9">
    <location>
        <begin position="380"/>
        <end position="440"/>
    </location>
</feature>
<dbReference type="EMBL" id="JAFNEN010000052">
    <property type="protein sequence ID" value="KAG8197731.1"/>
    <property type="molecule type" value="Genomic_DNA"/>
</dbReference>
<keyword evidence="4 10" id="KW-1133">Transmembrane helix</keyword>
<organism evidence="13 14">
    <name type="scientific">Oedothorax gibbosus</name>
    <dbReference type="NCBI Taxonomy" id="931172"/>
    <lineage>
        <taxon>Eukaryota</taxon>
        <taxon>Metazoa</taxon>
        <taxon>Ecdysozoa</taxon>
        <taxon>Arthropoda</taxon>
        <taxon>Chelicerata</taxon>
        <taxon>Arachnida</taxon>
        <taxon>Araneae</taxon>
        <taxon>Araneomorphae</taxon>
        <taxon>Entelegynae</taxon>
        <taxon>Araneoidea</taxon>
        <taxon>Linyphiidae</taxon>
        <taxon>Erigoninae</taxon>
        <taxon>Oedothorax</taxon>
    </lineage>
</organism>
<evidence type="ECO:0000256" key="2">
    <source>
        <dbReference type="ARBA" id="ARBA00022692"/>
    </source>
</evidence>
<dbReference type="InterPro" id="IPR023415">
    <property type="entry name" value="LDLR_class-A_CS"/>
</dbReference>
<keyword evidence="14" id="KW-1185">Reference proteome</keyword>
<protein>
    <recommendedName>
        <fullName evidence="12">MANSC domain-containing protein</fullName>
    </recommendedName>
</protein>
<feature type="compositionally biased region" description="Basic and acidic residues" evidence="9">
    <location>
        <begin position="414"/>
        <end position="427"/>
    </location>
</feature>
<accession>A0AAV6VPR1</accession>
<evidence type="ECO:0000256" key="4">
    <source>
        <dbReference type="ARBA" id="ARBA00022989"/>
    </source>
</evidence>
<proteinExistence type="predicted"/>
<comment type="caution">
    <text evidence="13">The sequence shown here is derived from an EMBL/GenBank/DDBJ whole genome shotgun (WGS) entry which is preliminary data.</text>
</comment>
<feature type="region of interest" description="Disordered" evidence="9">
    <location>
        <begin position="279"/>
        <end position="308"/>
    </location>
</feature>
<keyword evidence="2 10" id="KW-0812">Transmembrane</keyword>
<feature type="compositionally biased region" description="Polar residues" evidence="9">
    <location>
        <begin position="430"/>
        <end position="440"/>
    </location>
</feature>
<keyword evidence="6" id="KW-1015">Disulfide bond</keyword>
<dbReference type="Pfam" id="PF07502">
    <property type="entry name" value="MANEC"/>
    <property type="match status" value="1"/>
</dbReference>
<comment type="caution">
    <text evidence="8">Lacks conserved residue(s) required for the propagation of feature annotation.</text>
</comment>
<dbReference type="PROSITE" id="PS01209">
    <property type="entry name" value="LDLRA_1"/>
    <property type="match status" value="1"/>
</dbReference>
<evidence type="ECO:0000256" key="10">
    <source>
        <dbReference type="SAM" id="Phobius"/>
    </source>
</evidence>
<name>A0AAV6VPR1_9ARAC</name>
<feature type="signal peptide" evidence="11">
    <location>
        <begin position="1"/>
        <end position="22"/>
    </location>
</feature>
<feature type="chain" id="PRO_5043865691" description="MANSC domain-containing protein" evidence="11">
    <location>
        <begin position="23"/>
        <end position="715"/>
    </location>
</feature>
<evidence type="ECO:0000313" key="13">
    <source>
        <dbReference type="EMBL" id="KAG8197731.1"/>
    </source>
</evidence>
<gene>
    <name evidence="13" type="ORF">JTE90_001652</name>
</gene>
<dbReference type="InterPro" id="IPR011106">
    <property type="entry name" value="MANSC_N"/>
</dbReference>
<dbReference type="InterPro" id="IPR036055">
    <property type="entry name" value="LDL_receptor-like_sf"/>
</dbReference>
<dbReference type="SMART" id="SM00192">
    <property type="entry name" value="LDLa"/>
    <property type="match status" value="1"/>
</dbReference>
<comment type="subcellular location">
    <subcellularLocation>
        <location evidence="1">Membrane</location>
        <topology evidence="1">Single-pass type I membrane protein</topology>
    </subcellularLocation>
</comment>
<evidence type="ECO:0000256" key="7">
    <source>
        <dbReference type="ARBA" id="ARBA00023180"/>
    </source>
</evidence>